<comment type="caution">
    <text evidence="2">The sequence shown here is derived from an EMBL/GenBank/DDBJ whole genome shotgun (WGS) entry which is preliminary data.</text>
</comment>
<feature type="signal peptide" evidence="1">
    <location>
        <begin position="1"/>
        <end position="20"/>
    </location>
</feature>
<reference evidence="2 3" key="1">
    <citation type="submission" date="2017-04" db="EMBL/GenBank/DDBJ databases">
        <title>The new phylogeny of genus Mycobacterium.</title>
        <authorList>
            <person name="Tortoli E."/>
            <person name="Trovato A."/>
            <person name="Cirillo D.M."/>
        </authorList>
    </citation>
    <scope>NUCLEOTIDE SEQUENCE [LARGE SCALE GENOMIC DNA]</scope>
    <source>
        <strain evidence="2 3">KCTC 19819</strain>
    </source>
</reference>
<evidence type="ECO:0000256" key="1">
    <source>
        <dbReference type="SAM" id="SignalP"/>
    </source>
</evidence>
<keyword evidence="3" id="KW-1185">Reference proteome</keyword>
<sequence length="239" mass="24595">MSSRRTRVAVAVSIVAGAVAATTSMVGCSRSVGGAAHLGADARAPLEPLLLAPERFPAPYDARVLSAAEDVDRSLWRIDGAGPDAVVTPPSCAPPRAARPPHNAVATVGTDPGTGATLTVAITRTASALEQRRAQLAACPTITVEVGGLRTEVRPEILAAPPVDADASYAVRQTELVDGARARSLLTLVAQVEDIRVTASWSGPDTAGPDAEAPDAVGPDAEALDEVFLDAVLHARRHR</sequence>
<name>A0AA91SSW6_9MYCO</name>
<dbReference type="PROSITE" id="PS51257">
    <property type="entry name" value="PROKAR_LIPOPROTEIN"/>
    <property type="match status" value="1"/>
</dbReference>
<dbReference type="Proteomes" id="UP000193577">
    <property type="component" value="Unassembled WGS sequence"/>
</dbReference>
<dbReference type="AlphaFoldDB" id="A0AA91SSW6"/>
<evidence type="ECO:0008006" key="4">
    <source>
        <dbReference type="Google" id="ProtNLM"/>
    </source>
</evidence>
<proteinExistence type="predicted"/>
<protein>
    <recommendedName>
        <fullName evidence="4">Sensor domain-containing protein</fullName>
    </recommendedName>
</protein>
<accession>A0AA91SSW6</accession>
<gene>
    <name evidence="2" type="ORF">B8W67_02885</name>
</gene>
<keyword evidence="1" id="KW-0732">Signal</keyword>
<dbReference type="EMBL" id="NCXO01000004">
    <property type="protein sequence ID" value="OSC35359.1"/>
    <property type="molecule type" value="Genomic_DNA"/>
</dbReference>
<evidence type="ECO:0000313" key="2">
    <source>
        <dbReference type="EMBL" id="OSC35359.1"/>
    </source>
</evidence>
<organism evidence="2 3">
    <name type="scientific">Mycolicibacillus koreensis</name>
    <dbReference type="NCBI Taxonomy" id="1069220"/>
    <lineage>
        <taxon>Bacteria</taxon>
        <taxon>Bacillati</taxon>
        <taxon>Actinomycetota</taxon>
        <taxon>Actinomycetes</taxon>
        <taxon>Mycobacteriales</taxon>
        <taxon>Mycobacteriaceae</taxon>
        <taxon>Mycolicibacillus</taxon>
    </lineage>
</organism>
<evidence type="ECO:0000313" key="3">
    <source>
        <dbReference type="Proteomes" id="UP000193577"/>
    </source>
</evidence>
<feature type="chain" id="PRO_5041661851" description="Sensor domain-containing protein" evidence="1">
    <location>
        <begin position="21"/>
        <end position="239"/>
    </location>
</feature>